<reference evidence="1 2" key="1">
    <citation type="submission" date="2015-05" db="EMBL/GenBank/DDBJ databases">
        <title>Genome sequence of Mycobacterium haemophilum.</title>
        <authorList>
            <person name="Greninger A.L."/>
            <person name="Cunningham G."/>
            <person name="Miller S."/>
        </authorList>
    </citation>
    <scope>NUCLEOTIDE SEQUENCE [LARGE SCALE GENOMIC DNA]</scope>
    <source>
        <strain evidence="2">UC1</strain>
    </source>
</reference>
<accession>A0A0I9U549</accession>
<evidence type="ECO:0000313" key="2">
    <source>
        <dbReference type="Proteomes" id="UP000036334"/>
    </source>
</evidence>
<dbReference type="PATRIC" id="fig|29311.18.peg.951"/>
<dbReference type="OrthoDB" id="4635537at2"/>
<gene>
    <name evidence="1" type="ORF">ABH38_13895</name>
</gene>
<evidence type="ECO:0000313" key="1">
    <source>
        <dbReference type="EMBL" id="KLO35970.1"/>
    </source>
</evidence>
<proteinExistence type="predicted"/>
<name>A0A0I9U549_9MYCO</name>
<dbReference type="Proteomes" id="UP000036334">
    <property type="component" value="Unassembled WGS sequence"/>
</dbReference>
<dbReference type="RefSeq" id="WP_047315344.1">
    <property type="nucleotide sequence ID" value="NZ_LDPQ01000012.1"/>
</dbReference>
<protein>
    <submittedName>
        <fullName evidence="1">Uncharacterized protein</fullName>
    </submittedName>
</protein>
<organism evidence="1 2">
    <name type="scientific">Mycobacterium haemophilum</name>
    <dbReference type="NCBI Taxonomy" id="29311"/>
    <lineage>
        <taxon>Bacteria</taxon>
        <taxon>Bacillati</taxon>
        <taxon>Actinomycetota</taxon>
        <taxon>Actinomycetes</taxon>
        <taxon>Mycobacteriales</taxon>
        <taxon>Mycobacteriaceae</taxon>
        <taxon>Mycobacterium</taxon>
    </lineage>
</organism>
<keyword evidence="2" id="KW-1185">Reference proteome</keyword>
<sequence length="119" mass="12774">MTATDVYTVPNHPADPESAALEMVVRLTTDLLGHESPSREALQEFAALLSAESAFAGMSWHDAKHAAVAIIFDVTSRDDAVAFLRGRADRVIAGTDGMTWDDPDAMVWAFSISANLLAI</sequence>
<comment type="caution">
    <text evidence="1">The sequence shown here is derived from an EMBL/GenBank/DDBJ whole genome shotgun (WGS) entry which is preliminary data.</text>
</comment>
<dbReference type="AlphaFoldDB" id="A0A0I9U549"/>
<dbReference type="EMBL" id="LDPR01000011">
    <property type="protein sequence ID" value="KLO35970.1"/>
    <property type="molecule type" value="Genomic_DNA"/>
</dbReference>